<accession>A0A0M9DMS0</accession>
<keyword evidence="2" id="KW-0472">Membrane</keyword>
<dbReference type="EMBL" id="LGCI01000003">
    <property type="protein sequence ID" value="KOY83803.1"/>
    <property type="molecule type" value="Genomic_DNA"/>
</dbReference>
<sequence>MAITEATLGIYVEELQPCLKNIYELEDKMTKCKEGIDSIIAKLIDEDLEIRAWIGDQIFRTDNPERKAVAIKLLKELKNELSRTTIDLNILKHDIQDELNSLLMEFQDWRKYFKNTLPLISLSIVMPSYKTVHIDKGIAFILFVANQCFGKIKVLNSLIRKLSALAALAAVLYLIAGIIQGEMRKTYFENIQAETNQAKKDLAETKQQIDVVQNQVNAFFKDVTKAFQATGLLQVIYTNHRELVFLVKEQSNVLRRWSDQFNAMKRMSERGMELATAASIAAEVLCKNPADHNELQKITTILLGSYLMENEATLTEVANMLKISVEQAKKVKAMYLLFNKHAPIEIAEALDMEIQEVEFIEEANKEVLASVA</sequence>
<proteinExistence type="predicted"/>
<dbReference type="OrthoDB" id="9922753at2"/>
<keyword evidence="4" id="KW-1185">Reference proteome</keyword>
<organism evidence="3 4">
    <name type="scientific">Lysinibacillus macroides</name>
    <dbReference type="NCBI Taxonomy" id="33935"/>
    <lineage>
        <taxon>Bacteria</taxon>
        <taxon>Bacillati</taxon>
        <taxon>Bacillota</taxon>
        <taxon>Bacilli</taxon>
        <taxon>Bacillales</taxon>
        <taxon>Bacillaceae</taxon>
        <taxon>Lysinibacillus</taxon>
    </lineage>
</organism>
<gene>
    <name evidence="3" type="ORF">ADM90_02585</name>
</gene>
<evidence type="ECO:0000256" key="2">
    <source>
        <dbReference type="SAM" id="Phobius"/>
    </source>
</evidence>
<evidence type="ECO:0000313" key="4">
    <source>
        <dbReference type="Proteomes" id="UP000037977"/>
    </source>
</evidence>
<dbReference type="Proteomes" id="UP000037977">
    <property type="component" value="Unassembled WGS sequence"/>
</dbReference>
<keyword evidence="1" id="KW-0175">Coiled coil</keyword>
<keyword evidence="2" id="KW-1133">Transmembrane helix</keyword>
<feature type="coiled-coil region" evidence="1">
    <location>
        <begin position="188"/>
        <end position="215"/>
    </location>
</feature>
<dbReference type="PATRIC" id="fig|33935.3.peg.4711"/>
<reference evidence="3 4" key="1">
    <citation type="submission" date="2015-07" db="EMBL/GenBank/DDBJ databases">
        <title>Genome sequencing project for genomic taxonomy and phylogenomics of Bacillus-like bacteria.</title>
        <authorList>
            <person name="Liu B."/>
            <person name="Wang J."/>
            <person name="Zhu Y."/>
            <person name="Liu G."/>
            <person name="Chen Q."/>
            <person name="Chen Z."/>
            <person name="Che J."/>
            <person name="Ge C."/>
            <person name="Shi H."/>
            <person name="Pan Z."/>
            <person name="Liu X."/>
        </authorList>
    </citation>
    <scope>NUCLEOTIDE SEQUENCE [LARGE SCALE GENOMIC DNA]</scope>
    <source>
        <strain evidence="3 4">DSM 54</strain>
    </source>
</reference>
<dbReference type="AlphaFoldDB" id="A0A0M9DMS0"/>
<feature type="transmembrane region" description="Helical" evidence="2">
    <location>
        <begin position="162"/>
        <end position="179"/>
    </location>
</feature>
<name>A0A0M9DMS0_9BACI</name>
<protein>
    <submittedName>
        <fullName evidence="3">Uncharacterized protein</fullName>
    </submittedName>
</protein>
<keyword evidence="2" id="KW-0812">Transmembrane</keyword>
<evidence type="ECO:0000256" key="1">
    <source>
        <dbReference type="SAM" id="Coils"/>
    </source>
</evidence>
<evidence type="ECO:0000313" key="3">
    <source>
        <dbReference type="EMBL" id="KOY83803.1"/>
    </source>
</evidence>
<comment type="caution">
    <text evidence="3">The sequence shown here is derived from an EMBL/GenBank/DDBJ whole genome shotgun (WGS) entry which is preliminary data.</text>
</comment>
<dbReference type="RefSeq" id="WP_053993505.1">
    <property type="nucleotide sequence ID" value="NZ_CP065643.1"/>
</dbReference>